<dbReference type="Pfam" id="PF02815">
    <property type="entry name" value="MIR"/>
    <property type="match status" value="1"/>
</dbReference>
<dbReference type="STRING" id="1754191.A0A1Y1V027"/>
<evidence type="ECO:0000256" key="8">
    <source>
        <dbReference type="ARBA" id="ARBA00022737"/>
    </source>
</evidence>
<evidence type="ECO:0000313" key="16">
    <source>
        <dbReference type="EMBL" id="ORX44397.1"/>
    </source>
</evidence>
<dbReference type="SUPFAM" id="SSF82109">
    <property type="entry name" value="MIR domain"/>
    <property type="match status" value="1"/>
</dbReference>
<evidence type="ECO:0000256" key="7">
    <source>
        <dbReference type="ARBA" id="ARBA00022692"/>
    </source>
</evidence>
<keyword evidence="11 14" id="KW-0472">Membrane</keyword>
<reference evidence="16 17" key="1">
    <citation type="submission" date="2016-08" db="EMBL/GenBank/DDBJ databases">
        <title>Genomes of anaerobic fungi encode conserved fungal cellulosomes for biomass hydrolysis.</title>
        <authorList>
            <consortium name="DOE Joint Genome Institute"/>
            <person name="Haitjema C.H."/>
            <person name="Gilmore S.P."/>
            <person name="Henske J.K."/>
            <person name="Solomon K.V."/>
            <person name="De Groot R."/>
            <person name="Kuo A."/>
            <person name="Mondo S.J."/>
            <person name="Salamov A.A."/>
            <person name="Labutti K."/>
            <person name="Zhao Z."/>
            <person name="Chiniquy J."/>
            <person name="Barry K."/>
            <person name="Brewer H.M."/>
            <person name="Purvine S.O."/>
            <person name="Wright A.T."/>
            <person name="Boxma B."/>
            <person name="Van Alen T."/>
            <person name="Hackstein J.H."/>
            <person name="Baker S.E."/>
            <person name="Grigoriev I.V."/>
            <person name="O'Malley M.A."/>
        </authorList>
    </citation>
    <scope>NUCLEOTIDE SEQUENCE [LARGE SCALE GENOMIC DNA]</scope>
    <source>
        <strain evidence="17">finn</strain>
    </source>
</reference>
<dbReference type="InterPro" id="IPR016093">
    <property type="entry name" value="MIR_motif"/>
</dbReference>
<reference evidence="16 17" key="2">
    <citation type="submission" date="2016-08" db="EMBL/GenBank/DDBJ databases">
        <title>Pervasive Adenine N6-methylation of Active Genes in Fungi.</title>
        <authorList>
            <consortium name="DOE Joint Genome Institute"/>
            <person name="Mondo S.J."/>
            <person name="Dannebaum R.O."/>
            <person name="Kuo R.C."/>
            <person name="Labutti K."/>
            <person name="Haridas S."/>
            <person name="Kuo A."/>
            <person name="Salamov A."/>
            <person name="Ahrendt S.R."/>
            <person name="Lipzen A."/>
            <person name="Sullivan W."/>
            <person name="Andreopoulos W.B."/>
            <person name="Clum A."/>
            <person name="Lindquist E."/>
            <person name="Daum C."/>
            <person name="Ramamoorthy G.K."/>
            <person name="Gryganskyi A."/>
            <person name="Culley D."/>
            <person name="Magnuson J.K."/>
            <person name="James T.Y."/>
            <person name="O'Malley M.A."/>
            <person name="Stajich J.E."/>
            <person name="Spatafora J.W."/>
            <person name="Visel A."/>
            <person name="Grigoriev I.V."/>
        </authorList>
    </citation>
    <scope>NUCLEOTIDE SEQUENCE [LARGE SCALE GENOMIC DNA]</scope>
    <source>
        <strain evidence="17">finn</strain>
    </source>
</reference>
<dbReference type="CDD" id="cd23284">
    <property type="entry name" value="beta-trefoil_MIR_PMT2-like"/>
    <property type="match status" value="1"/>
</dbReference>
<evidence type="ECO:0000313" key="17">
    <source>
        <dbReference type="Proteomes" id="UP000193719"/>
    </source>
</evidence>
<evidence type="ECO:0000256" key="13">
    <source>
        <dbReference type="ARBA" id="ARBA00045102"/>
    </source>
</evidence>
<dbReference type="EC" id="2.4.1.109" evidence="4 14"/>
<dbReference type="InterPro" id="IPR032421">
    <property type="entry name" value="PMT_4TMC"/>
</dbReference>
<comment type="catalytic activity">
    <reaction evidence="13 14">
        <text>a di-trans,poly-cis-dolichyl beta-D-mannosyl phosphate + L-seryl-[protein] = 3-O-(alpha-D-mannosyl)-L-seryl-[protein] + a di-trans,poly-cis-dolichyl phosphate + H(+)</text>
        <dbReference type="Rhea" id="RHEA:17377"/>
        <dbReference type="Rhea" id="RHEA-COMP:9863"/>
        <dbReference type="Rhea" id="RHEA-COMP:13546"/>
        <dbReference type="Rhea" id="RHEA-COMP:19498"/>
        <dbReference type="Rhea" id="RHEA-COMP:19501"/>
        <dbReference type="ChEBI" id="CHEBI:15378"/>
        <dbReference type="ChEBI" id="CHEBI:29999"/>
        <dbReference type="ChEBI" id="CHEBI:57683"/>
        <dbReference type="ChEBI" id="CHEBI:58211"/>
        <dbReference type="ChEBI" id="CHEBI:137321"/>
        <dbReference type="EC" id="2.4.1.109"/>
    </reaction>
</comment>
<dbReference type="PANTHER" id="PTHR10050:SF46">
    <property type="entry name" value="PROTEIN O-MANNOSYL-TRANSFERASE 2"/>
    <property type="match status" value="1"/>
</dbReference>
<comment type="function">
    <text evidence="14">Transfers mannose from Dol-P-mannose to Ser or Thr residues on proteins.</text>
</comment>
<dbReference type="InterPro" id="IPR036300">
    <property type="entry name" value="MIR_dom_sf"/>
</dbReference>
<dbReference type="AlphaFoldDB" id="A0A1Y1V027"/>
<keyword evidence="10 14" id="KW-1133">Transmembrane helix</keyword>
<dbReference type="GO" id="GO:0005789">
    <property type="term" value="C:endoplasmic reticulum membrane"/>
    <property type="evidence" value="ECO:0007669"/>
    <property type="project" value="UniProtKB-SubCell"/>
</dbReference>
<dbReference type="Pfam" id="PF16192">
    <property type="entry name" value="PMT_4TMC"/>
    <property type="match status" value="1"/>
</dbReference>
<accession>A0A1Y1V027</accession>
<comment type="catalytic activity">
    <reaction evidence="12 14">
        <text>a di-trans,poly-cis-dolichyl beta-D-mannosyl phosphate + L-threonyl-[protein] = 3-O-(alpha-D-mannosyl)-L-threonyl-[protein] + a di-trans,poly-cis-dolichyl phosphate + H(+)</text>
        <dbReference type="Rhea" id="RHEA:53396"/>
        <dbReference type="Rhea" id="RHEA-COMP:11060"/>
        <dbReference type="Rhea" id="RHEA-COMP:13547"/>
        <dbReference type="Rhea" id="RHEA-COMP:19498"/>
        <dbReference type="Rhea" id="RHEA-COMP:19501"/>
        <dbReference type="ChEBI" id="CHEBI:15378"/>
        <dbReference type="ChEBI" id="CHEBI:30013"/>
        <dbReference type="ChEBI" id="CHEBI:57683"/>
        <dbReference type="ChEBI" id="CHEBI:58211"/>
        <dbReference type="ChEBI" id="CHEBI:137323"/>
        <dbReference type="EC" id="2.4.1.109"/>
    </reaction>
</comment>
<feature type="transmembrane region" description="Helical" evidence="14">
    <location>
        <begin position="189"/>
        <end position="208"/>
    </location>
</feature>
<feature type="transmembrane region" description="Helical" evidence="14">
    <location>
        <begin position="273"/>
        <end position="297"/>
    </location>
</feature>
<dbReference type="FunFam" id="2.80.10.50:FF:000012">
    <property type="entry name" value="Protein O-mannosyl-transferase 1"/>
    <property type="match status" value="1"/>
</dbReference>
<dbReference type="InterPro" id="IPR027005">
    <property type="entry name" value="PMT-like"/>
</dbReference>
<feature type="transmembrane region" description="Helical" evidence="14">
    <location>
        <begin position="690"/>
        <end position="717"/>
    </location>
</feature>
<dbReference type="PROSITE" id="PS50919">
    <property type="entry name" value="MIR"/>
    <property type="match status" value="3"/>
</dbReference>
<evidence type="ECO:0000256" key="9">
    <source>
        <dbReference type="ARBA" id="ARBA00022824"/>
    </source>
</evidence>
<evidence type="ECO:0000256" key="12">
    <source>
        <dbReference type="ARBA" id="ARBA00045085"/>
    </source>
</evidence>
<comment type="caution">
    <text evidence="16">The sequence shown here is derived from an EMBL/GenBank/DDBJ whole genome shotgun (WGS) entry which is preliminary data.</text>
</comment>
<feature type="transmembrane region" description="Helical" evidence="14">
    <location>
        <begin position="165"/>
        <end position="183"/>
    </location>
</feature>
<feature type="transmembrane region" description="Helical" evidence="14">
    <location>
        <begin position="657"/>
        <end position="678"/>
    </location>
</feature>
<dbReference type="SMART" id="SM00472">
    <property type="entry name" value="MIR"/>
    <property type="match status" value="3"/>
</dbReference>
<evidence type="ECO:0000256" key="11">
    <source>
        <dbReference type="ARBA" id="ARBA00023136"/>
    </source>
</evidence>
<keyword evidence="6 14" id="KW-0808">Transferase</keyword>
<feature type="domain" description="MIR" evidence="15">
    <location>
        <begin position="458"/>
        <end position="516"/>
    </location>
</feature>
<feature type="transmembrane region" description="Helical" evidence="14">
    <location>
        <begin position="220"/>
        <end position="253"/>
    </location>
</feature>
<evidence type="ECO:0000259" key="15">
    <source>
        <dbReference type="PROSITE" id="PS50919"/>
    </source>
</evidence>
<keyword evidence="9 14" id="KW-0256">Endoplasmic reticulum</keyword>
<comment type="pathway">
    <text evidence="2 14">Protein modification; protein glycosylation.</text>
</comment>
<comment type="subcellular location">
    <subcellularLocation>
        <location evidence="1 14">Endoplasmic reticulum membrane</location>
        <topology evidence="1 14">Multi-pass membrane protein</topology>
    </subcellularLocation>
</comment>
<comment type="similarity">
    <text evidence="3 14">Belongs to the glycosyltransferase 39 family.</text>
</comment>
<evidence type="ECO:0000256" key="2">
    <source>
        <dbReference type="ARBA" id="ARBA00004922"/>
    </source>
</evidence>
<evidence type="ECO:0000256" key="1">
    <source>
        <dbReference type="ARBA" id="ARBA00004477"/>
    </source>
</evidence>
<feature type="domain" description="MIR" evidence="15">
    <location>
        <begin position="329"/>
        <end position="383"/>
    </location>
</feature>
<dbReference type="OrthoDB" id="292747at2759"/>
<keyword evidence="8" id="KW-0677">Repeat</keyword>
<proteinExistence type="inferred from homology"/>
<dbReference type="EMBL" id="MCFH01000046">
    <property type="protein sequence ID" value="ORX44397.1"/>
    <property type="molecule type" value="Genomic_DNA"/>
</dbReference>
<gene>
    <name evidence="16" type="ORF">BCR36DRAFT_334894</name>
</gene>
<evidence type="ECO:0000256" key="3">
    <source>
        <dbReference type="ARBA" id="ARBA00007222"/>
    </source>
</evidence>
<evidence type="ECO:0000256" key="14">
    <source>
        <dbReference type="RuleBase" id="RU367007"/>
    </source>
</evidence>
<evidence type="ECO:0000256" key="10">
    <source>
        <dbReference type="ARBA" id="ARBA00022989"/>
    </source>
</evidence>
<feature type="transmembrane region" description="Helical" evidence="14">
    <location>
        <begin position="630"/>
        <end position="650"/>
    </location>
</feature>
<evidence type="ECO:0000256" key="4">
    <source>
        <dbReference type="ARBA" id="ARBA00012839"/>
    </source>
</evidence>
<sequence length="742" mass="85264">MEIMEDRELRKRINIPQKEEVIEELQPLMPDDDDKNIKEAKAASTKAKAEIVKQIVIVAVLTVISLFSRYYKISKANVVIWDEAHFGSFGSEYIKRTFYFDVHPPLGKMLIGLAGWLCGYDGQFDWDSGKVFPDNLNYVFMRVFCATFGALMVPLAYLTARELRFNQITCIAVALMVVCENAFLTISKFVLLDPILLFFIALTFYSLTRFKNARKEPFSLNWWLSLAATGASLGLVTSVKLVGLFSIALVGLYTLWELWDYLGRKDVSFKSYLLHWIARIILLIILPISIYAFNFYIHFTVLSKSGPGDSSMSSLFQAGLEGIDFSKNPLTIAYNSKVTIKNTSYGGGLLHSHVQRYPSGSEQQQVTLYHYKDANNEWYIKKPWTENQVPENVVEYVKDGDIIRLVHAETKRNLHTHNIKAPVSKKYYEVSGYGNSTIGDANDLWKIEIVKDQYDSKSKQIHSLFTSFRLRHVQTGCLLQSSGNSYPEWGFKQAEVVCDVHGNNKASKNIWNVESHWNNLLPPAPVKTFRASFLNNFIDLNVSMWSTNNSLTLDEDKEPDHITSEAWQWPLALVGIRICGWGDEDVKFYLMGNPLTWWTIFACIIFVGLLSGLYILLRKCHVLGWKEEEWNNYCYVALITIGGWALHYFPSFLMGRVLYLHHYFPAVYFGIFIIAFTLEHLGSYFKFSNIVSNIIVLIYLTANILFFFYFVPFCYGFTGPSDQMKSKQWLKWWSMADEDGLK</sequence>
<dbReference type="UniPathway" id="UPA00378"/>
<dbReference type="PANTHER" id="PTHR10050">
    <property type="entry name" value="DOLICHYL-PHOSPHATE-MANNOSE--PROTEIN MANNOSYLTRANSFERASE"/>
    <property type="match status" value="1"/>
</dbReference>
<keyword evidence="5 14" id="KW-0328">Glycosyltransferase</keyword>
<dbReference type="Gene3D" id="2.80.10.50">
    <property type="match status" value="1"/>
</dbReference>
<organism evidence="16 17">
    <name type="scientific">Piromyces finnis</name>
    <dbReference type="NCBI Taxonomy" id="1754191"/>
    <lineage>
        <taxon>Eukaryota</taxon>
        <taxon>Fungi</taxon>
        <taxon>Fungi incertae sedis</taxon>
        <taxon>Chytridiomycota</taxon>
        <taxon>Chytridiomycota incertae sedis</taxon>
        <taxon>Neocallimastigomycetes</taxon>
        <taxon>Neocallimastigales</taxon>
        <taxon>Neocallimastigaceae</taxon>
        <taxon>Piromyces</taxon>
    </lineage>
</organism>
<dbReference type="Pfam" id="PF02366">
    <property type="entry name" value="PMT"/>
    <property type="match status" value="1"/>
</dbReference>
<evidence type="ECO:0000256" key="5">
    <source>
        <dbReference type="ARBA" id="ARBA00022676"/>
    </source>
</evidence>
<keyword evidence="7 14" id="KW-0812">Transmembrane</keyword>
<feature type="transmembrane region" description="Helical" evidence="14">
    <location>
        <begin position="595"/>
        <end position="618"/>
    </location>
</feature>
<dbReference type="Proteomes" id="UP000193719">
    <property type="component" value="Unassembled WGS sequence"/>
</dbReference>
<feature type="domain" description="MIR" evidence="15">
    <location>
        <begin position="394"/>
        <end position="450"/>
    </location>
</feature>
<keyword evidence="17" id="KW-1185">Reference proteome</keyword>
<protein>
    <recommendedName>
        <fullName evidence="4 14">Dolichyl-phosphate-mannose--protein mannosyltransferase</fullName>
        <ecNumber evidence="4 14">2.4.1.109</ecNumber>
    </recommendedName>
</protein>
<name>A0A1Y1V027_9FUNG</name>
<dbReference type="InterPro" id="IPR003342">
    <property type="entry name" value="ArnT-like_N"/>
</dbReference>
<feature type="transmembrane region" description="Helical" evidence="14">
    <location>
        <begin position="51"/>
        <end position="71"/>
    </location>
</feature>
<dbReference type="GO" id="GO:0004169">
    <property type="term" value="F:dolichyl-phosphate-mannose-protein mannosyltransferase activity"/>
    <property type="evidence" value="ECO:0007669"/>
    <property type="project" value="UniProtKB-UniRule"/>
</dbReference>
<feature type="transmembrane region" description="Helical" evidence="14">
    <location>
        <begin position="139"/>
        <end position="158"/>
    </location>
</feature>
<evidence type="ECO:0000256" key="6">
    <source>
        <dbReference type="ARBA" id="ARBA00022679"/>
    </source>
</evidence>